<keyword evidence="2" id="KW-1185">Reference proteome</keyword>
<proteinExistence type="predicted"/>
<name>A0AAD7WG43_9TELE</name>
<accession>A0AAD7WG43</accession>
<dbReference type="EMBL" id="JAINUG010000123">
    <property type="protein sequence ID" value="KAJ8394724.1"/>
    <property type="molecule type" value="Genomic_DNA"/>
</dbReference>
<dbReference type="AlphaFoldDB" id="A0AAD7WG43"/>
<dbReference type="Proteomes" id="UP001221898">
    <property type="component" value="Unassembled WGS sequence"/>
</dbReference>
<organism evidence="1 2">
    <name type="scientific">Aldrovandia affinis</name>
    <dbReference type="NCBI Taxonomy" id="143900"/>
    <lineage>
        <taxon>Eukaryota</taxon>
        <taxon>Metazoa</taxon>
        <taxon>Chordata</taxon>
        <taxon>Craniata</taxon>
        <taxon>Vertebrata</taxon>
        <taxon>Euteleostomi</taxon>
        <taxon>Actinopterygii</taxon>
        <taxon>Neopterygii</taxon>
        <taxon>Teleostei</taxon>
        <taxon>Notacanthiformes</taxon>
        <taxon>Halosauridae</taxon>
        <taxon>Aldrovandia</taxon>
    </lineage>
</organism>
<protein>
    <submittedName>
        <fullName evidence="1">Uncharacterized protein</fullName>
    </submittedName>
</protein>
<reference evidence="1" key="1">
    <citation type="journal article" date="2023" name="Science">
        <title>Genome structures resolve the early diversification of teleost fishes.</title>
        <authorList>
            <person name="Parey E."/>
            <person name="Louis A."/>
            <person name="Montfort J."/>
            <person name="Bouchez O."/>
            <person name="Roques C."/>
            <person name="Iampietro C."/>
            <person name="Lluch J."/>
            <person name="Castinel A."/>
            <person name="Donnadieu C."/>
            <person name="Desvignes T."/>
            <person name="Floi Bucao C."/>
            <person name="Jouanno E."/>
            <person name="Wen M."/>
            <person name="Mejri S."/>
            <person name="Dirks R."/>
            <person name="Jansen H."/>
            <person name="Henkel C."/>
            <person name="Chen W.J."/>
            <person name="Zahm M."/>
            <person name="Cabau C."/>
            <person name="Klopp C."/>
            <person name="Thompson A.W."/>
            <person name="Robinson-Rechavi M."/>
            <person name="Braasch I."/>
            <person name="Lecointre G."/>
            <person name="Bobe J."/>
            <person name="Postlethwait J.H."/>
            <person name="Berthelot C."/>
            <person name="Roest Crollius H."/>
            <person name="Guiguen Y."/>
        </authorList>
    </citation>
    <scope>NUCLEOTIDE SEQUENCE</scope>
    <source>
        <strain evidence="1">NC1722</strain>
    </source>
</reference>
<evidence type="ECO:0000313" key="1">
    <source>
        <dbReference type="EMBL" id="KAJ8394724.1"/>
    </source>
</evidence>
<sequence>MVECFLEQQPVVTAALLSPELLFTHSFCKPLRRALVILHLLGISKKPFTKTCRKGMQLSWRRAQSPEEPFLSEETYTRVVAEAAATVEQHLQEGVVRLEQEELRED</sequence>
<gene>
    <name evidence="1" type="ORF">AAFF_G00043240</name>
</gene>
<evidence type="ECO:0000313" key="2">
    <source>
        <dbReference type="Proteomes" id="UP001221898"/>
    </source>
</evidence>
<comment type="caution">
    <text evidence="1">The sequence shown here is derived from an EMBL/GenBank/DDBJ whole genome shotgun (WGS) entry which is preliminary data.</text>
</comment>